<dbReference type="PANTHER" id="PTHR30270:SF0">
    <property type="entry name" value="THIAMINE-MONOPHOSPHATE KINASE"/>
    <property type="match status" value="1"/>
</dbReference>
<feature type="binding site" evidence="2">
    <location>
        <position position="48"/>
    </location>
    <ligand>
        <name>Mg(2+)</name>
        <dbReference type="ChEBI" id="CHEBI:18420"/>
        <label>1</label>
    </ligand>
</feature>
<feature type="binding site" evidence="2">
    <location>
        <position position="76"/>
    </location>
    <ligand>
        <name>Mg(2+)</name>
        <dbReference type="ChEBI" id="CHEBI:18420"/>
        <label>4</label>
    </ligand>
</feature>
<sequence length="317" mass="33635">MRAPCRVSERDWISRYFAPLATAPGAAGLRDDVAELSGGDGRLIATTDALVEGVHFLPDDPIDTIARKLVRTNVSDVLSKGALPEDVLLTLGWPNSRPESEIAAFASALGDDLEAFGARLVGGDTVRSRAGLFLSLTLTGRCLCEHPVRRSGAAHDQDIWVTGEMGAACLGFEALQRGECDSPHVAVYRVPRLQPVSAAHLIANHASAAMDVSDGLLGDASALGEASGVGMKLALEEIRFAGKATDIDTMLRLATWGDDYQILFTSEKTRRETILADADDAGVSVARIGETSQKTGLSITWRGEAVNLPETLGFEHG</sequence>
<keyword evidence="2" id="KW-0479">Metal-binding</keyword>
<keyword evidence="2 5" id="KW-0418">Kinase</keyword>
<dbReference type="SUPFAM" id="SSF56042">
    <property type="entry name" value="PurM C-terminal domain-like"/>
    <property type="match status" value="1"/>
</dbReference>
<comment type="miscellaneous">
    <text evidence="2">Reaction mechanism of ThiL seems to utilize a direct, inline transfer of the gamma-phosphate of ATP to TMP rather than a phosphorylated enzyme intermediate.</text>
</comment>
<dbReference type="GO" id="GO:0009030">
    <property type="term" value="F:thiamine-phosphate kinase activity"/>
    <property type="evidence" value="ECO:0007669"/>
    <property type="project" value="UniProtKB-UniRule"/>
</dbReference>
<dbReference type="GO" id="GO:0005524">
    <property type="term" value="F:ATP binding"/>
    <property type="evidence" value="ECO:0007669"/>
    <property type="project" value="UniProtKB-UniRule"/>
</dbReference>
<feature type="binding site" evidence="2">
    <location>
        <position position="48"/>
    </location>
    <ligand>
        <name>Mg(2+)</name>
        <dbReference type="ChEBI" id="CHEBI:18420"/>
        <label>2</label>
    </ligand>
</feature>
<reference evidence="5 6" key="1">
    <citation type="journal article" date="2018" name="Nat. Biotechnol.">
        <title>A standardized bacterial taxonomy based on genome phylogeny substantially revises the tree of life.</title>
        <authorList>
            <person name="Parks D.H."/>
            <person name="Chuvochina M."/>
            <person name="Waite D.W."/>
            <person name="Rinke C."/>
            <person name="Skarshewski A."/>
            <person name="Chaumeil P.A."/>
            <person name="Hugenholtz P."/>
        </authorList>
    </citation>
    <scope>NUCLEOTIDE SEQUENCE [LARGE SCALE GENOMIC DNA]</scope>
    <source>
        <strain evidence="5">UBA10378</strain>
    </source>
</reference>
<dbReference type="SUPFAM" id="SSF55326">
    <property type="entry name" value="PurM N-terminal domain-like"/>
    <property type="match status" value="1"/>
</dbReference>
<dbReference type="Pfam" id="PF02769">
    <property type="entry name" value="AIRS_C"/>
    <property type="match status" value="1"/>
</dbReference>
<evidence type="ECO:0000313" key="5">
    <source>
        <dbReference type="EMBL" id="HBQ48344.1"/>
    </source>
</evidence>
<keyword evidence="2" id="KW-0547">Nucleotide-binding</keyword>
<feature type="domain" description="PurM-like N-terminal" evidence="3">
    <location>
        <begin position="38"/>
        <end position="141"/>
    </location>
</feature>
<evidence type="ECO:0000256" key="2">
    <source>
        <dbReference type="HAMAP-Rule" id="MF_02128"/>
    </source>
</evidence>
<comment type="caution">
    <text evidence="2">Lacks conserved residue(s) required for the propagation of feature annotation.</text>
</comment>
<comment type="catalytic activity">
    <reaction evidence="2">
        <text>thiamine phosphate + ATP = thiamine diphosphate + ADP</text>
        <dbReference type="Rhea" id="RHEA:15913"/>
        <dbReference type="ChEBI" id="CHEBI:30616"/>
        <dbReference type="ChEBI" id="CHEBI:37575"/>
        <dbReference type="ChEBI" id="CHEBI:58937"/>
        <dbReference type="ChEBI" id="CHEBI:456216"/>
        <dbReference type="EC" id="2.7.4.16"/>
    </reaction>
</comment>
<dbReference type="Gene3D" id="3.90.650.10">
    <property type="entry name" value="PurM-like C-terminal domain"/>
    <property type="match status" value="1"/>
</dbReference>
<feature type="binding site" evidence="2">
    <location>
        <position position="76"/>
    </location>
    <ligand>
        <name>Mg(2+)</name>
        <dbReference type="ChEBI" id="CHEBI:18420"/>
        <label>2</label>
    </ligand>
</feature>
<comment type="caution">
    <text evidence="5">The sequence shown here is derived from an EMBL/GenBank/DDBJ whole genome shotgun (WGS) entry which is preliminary data.</text>
</comment>
<comment type="pathway">
    <text evidence="2">Cofactor biosynthesis; thiamine diphosphate biosynthesis; thiamine diphosphate from thiamine phosphate: step 1/1.</text>
</comment>
<dbReference type="PIRSF" id="PIRSF005303">
    <property type="entry name" value="Thiam_monoph_kin"/>
    <property type="match status" value="1"/>
</dbReference>
<keyword evidence="2" id="KW-0067">ATP-binding</keyword>
<evidence type="ECO:0000313" key="6">
    <source>
        <dbReference type="Proteomes" id="UP000263957"/>
    </source>
</evidence>
<dbReference type="Proteomes" id="UP000263957">
    <property type="component" value="Unassembled WGS sequence"/>
</dbReference>
<evidence type="ECO:0000259" key="3">
    <source>
        <dbReference type="Pfam" id="PF00586"/>
    </source>
</evidence>
<feature type="binding site" evidence="2">
    <location>
        <position position="55"/>
    </location>
    <ligand>
        <name>substrate</name>
    </ligand>
</feature>
<feature type="binding site" evidence="2">
    <location>
        <position position="47"/>
    </location>
    <ligand>
        <name>Mg(2+)</name>
        <dbReference type="ChEBI" id="CHEBI:18420"/>
        <label>1</label>
    </ligand>
</feature>
<feature type="binding site" evidence="2">
    <location>
        <position position="214"/>
    </location>
    <ligand>
        <name>Mg(2+)</name>
        <dbReference type="ChEBI" id="CHEBI:18420"/>
        <label>5</label>
    </ligand>
</feature>
<feature type="binding site" evidence="2">
    <location>
        <position position="32"/>
    </location>
    <ligand>
        <name>Mg(2+)</name>
        <dbReference type="ChEBI" id="CHEBI:18420"/>
        <label>3</label>
    </ligand>
</feature>
<dbReference type="EMBL" id="DOGS01000115">
    <property type="protein sequence ID" value="HBQ48344.1"/>
    <property type="molecule type" value="Genomic_DNA"/>
</dbReference>
<evidence type="ECO:0000256" key="1">
    <source>
        <dbReference type="ARBA" id="ARBA00022977"/>
    </source>
</evidence>
<dbReference type="GO" id="GO:0000287">
    <property type="term" value="F:magnesium ion binding"/>
    <property type="evidence" value="ECO:0007669"/>
    <property type="project" value="UniProtKB-UniRule"/>
</dbReference>
<comment type="function">
    <text evidence="2">Catalyzes the ATP-dependent phosphorylation of thiamine-monophosphate (TMP) to form thiamine-pyrophosphate (TPP), the active form of vitamin B1.</text>
</comment>
<gene>
    <name evidence="2 5" type="primary">thiL</name>
    <name evidence="5" type="ORF">DD728_05590</name>
</gene>
<comment type="similarity">
    <text evidence="2">Belongs to the thiamine-monophosphate kinase family.</text>
</comment>
<feature type="binding site" evidence="2">
    <location>
        <position position="150"/>
    </location>
    <ligand>
        <name>ATP</name>
        <dbReference type="ChEBI" id="CHEBI:30616"/>
    </ligand>
</feature>
<dbReference type="PANTHER" id="PTHR30270">
    <property type="entry name" value="THIAMINE-MONOPHOSPHATE KINASE"/>
    <property type="match status" value="1"/>
</dbReference>
<dbReference type="InterPro" id="IPR036921">
    <property type="entry name" value="PurM-like_N_sf"/>
</dbReference>
<evidence type="ECO:0000259" key="4">
    <source>
        <dbReference type="Pfam" id="PF02769"/>
    </source>
</evidence>
<dbReference type="InterPro" id="IPR036676">
    <property type="entry name" value="PurM-like_C_sf"/>
</dbReference>
<dbReference type="Pfam" id="PF00586">
    <property type="entry name" value="AIRS"/>
    <property type="match status" value="1"/>
</dbReference>
<dbReference type="UniPathway" id="UPA00060">
    <property type="reaction ID" value="UER00142"/>
</dbReference>
<name>A0A356W3X4_9PROT</name>
<feature type="domain" description="PurM-like C-terminal" evidence="4">
    <location>
        <begin position="160"/>
        <end position="301"/>
    </location>
</feature>
<feature type="binding site" evidence="2">
    <location>
        <position position="258"/>
    </location>
    <ligand>
        <name>substrate</name>
    </ligand>
</feature>
<dbReference type="GO" id="GO:0009229">
    <property type="term" value="P:thiamine diphosphate biosynthetic process"/>
    <property type="evidence" value="ECO:0007669"/>
    <property type="project" value="UniProtKB-UniRule"/>
</dbReference>
<feature type="binding site" evidence="2">
    <location>
        <position position="211"/>
    </location>
    <ligand>
        <name>Mg(2+)</name>
        <dbReference type="ChEBI" id="CHEBI:18420"/>
        <label>3</label>
    </ligand>
</feature>
<dbReference type="Gene3D" id="3.30.1330.10">
    <property type="entry name" value="PurM-like, N-terminal domain"/>
    <property type="match status" value="1"/>
</dbReference>
<feature type="binding site" evidence="2">
    <location>
        <position position="124"/>
    </location>
    <ligand>
        <name>Mg(2+)</name>
        <dbReference type="ChEBI" id="CHEBI:18420"/>
        <label>1</label>
    </ligand>
</feature>
<dbReference type="InterPro" id="IPR010918">
    <property type="entry name" value="PurM-like_C_dom"/>
</dbReference>
<feature type="binding site" evidence="2">
    <location>
        <position position="46"/>
    </location>
    <ligand>
        <name>Mg(2+)</name>
        <dbReference type="ChEBI" id="CHEBI:18420"/>
        <label>4</label>
    </ligand>
</feature>
<keyword evidence="1 2" id="KW-0784">Thiamine biosynthesis</keyword>
<feature type="binding site" evidence="2">
    <location>
        <position position="213"/>
    </location>
    <ligand>
        <name>ATP</name>
        <dbReference type="ChEBI" id="CHEBI:30616"/>
    </ligand>
</feature>
<proteinExistence type="inferred from homology"/>
<dbReference type="HAMAP" id="MF_02128">
    <property type="entry name" value="TMP_kinase"/>
    <property type="match status" value="1"/>
</dbReference>
<keyword evidence="2" id="KW-0460">Magnesium</keyword>
<keyword evidence="2" id="KW-0808">Transferase</keyword>
<dbReference type="CDD" id="cd02194">
    <property type="entry name" value="ThiL"/>
    <property type="match status" value="1"/>
</dbReference>
<feature type="binding site" evidence="2">
    <location>
        <position position="76"/>
    </location>
    <ligand>
        <name>Mg(2+)</name>
        <dbReference type="ChEBI" id="CHEBI:18420"/>
        <label>3</label>
    </ligand>
</feature>
<feature type="binding site" evidence="2">
    <location>
        <position position="32"/>
    </location>
    <ligand>
        <name>Mg(2+)</name>
        <dbReference type="ChEBI" id="CHEBI:18420"/>
        <label>4</label>
    </ligand>
</feature>
<feature type="binding site" evidence="2">
    <location>
        <begin position="123"/>
        <end position="124"/>
    </location>
    <ligand>
        <name>ATP</name>
        <dbReference type="ChEBI" id="CHEBI:30616"/>
    </ligand>
</feature>
<dbReference type="InterPro" id="IPR016188">
    <property type="entry name" value="PurM-like_N"/>
</dbReference>
<protein>
    <recommendedName>
        <fullName evidence="2">Thiamine-monophosphate kinase</fullName>
        <shortName evidence="2">TMP kinase</shortName>
        <shortName evidence="2">Thiamine-phosphate kinase</shortName>
        <ecNumber evidence="2">2.7.4.16</ecNumber>
    </recommendedName>
</protein>
<dbReference type="InterPro" id="IPR006283">
    <property type="entry name" value="ThiL-like"/>
</dbReference>
<dbReference type="GO" id="GO:0009228">
    <property type="term" value="P:thiamine biosynthetic process"/>
    <property type="evidence" value="ECO:0007669"/>
    <property type="project" value="UniProtKB-KW"/>
</dbReference>
<dbReference type="AlphaFoldDB" id="A0A356W3X4"/>
<dbReference type="NCBIfam" id="TIGR01379">
    <property type="entry name" value="thiL"/>
    <property type="match status" value="1"/>
</dbReference>
<organism evidence="5 6">
    <name type="scientific">Hyphomonas atlantica</name>
    <dbReference type="NCBI Taxonomy" id="1280948"/>
    <lineage>
        <taxon>Bacteria</taxon>
        <taxon>Pseudomonadati</taxon>
        <taxon>Pseudomonadota</taxon>
        <taxon>Alphaproteobacteria</taxon>
        <taxon>Hyphomonadales</taxon>
        <taxon>Hyphomonadaceae</taxon>
        <taxon>Hyphomonas</taxon>
    </lineage>
</organism>
<accession>A0A356W3X4</accession>
<dbReference type="EC" id="2.7.4.16" evidence="2"/>
<feature type="binding site" evidence="2">
    <location>
        <position position="314"/>
    </location>
    <ligand>
        <name>substrate</name>
    </ligand>
</feature>